<proteinExistence type="predicted"/>
<keyword evidence="4" id="KW-1185">Reference proteome</keyword>
<feature type="transmembrane region" description="Helical" evidence="2">
    <location>
        <begin position="20"/>
        <end position="41"/>
    </location>
</feature>
<protein>
    <recommendedName>
        <fullName evidence="5">DUF2993 domain-containing protein</fullName>
    </recommendedName>
</protein>
<keyword evidence="2" id="KW-0812">Transmembrane</keyword>
<keyword evidence="2" id="KW-1133">Transmembrane helix</keyword>
<dbReference type="Proteomes" id="UP000183263">
    <property type="component" value="Unassembled WGS sequence"/>
</dbReference>
<dbReference type="Pfam" id="PF11209">
    <property type="entry name" value="LmeA"/>
    <property type="match status" value="1"/>
</dbReference>
<keyword evidence="2" id="KW-0472">Membrane</keyword>
<dbReference type="EMBL" id="FNDN01000001">
    <property type="protein sequence ID" value="SDH27136.1"/>
    <property type="molecule type" value="Genomic_DNA"/>
</dbReference>
<evidence type="ECO:0000313" key="4">
    <source>
        <dbReference type="Proteomes" id="UP000183263"/>
    </source>
</evidence>
<organism evidence="3 4">
    <name type="scientific">Rhodococcus triatomae</name>
    <dbReference type="NCBI Taxonomy" id="300028"/>
    <lineage>
        <taxon>Bacteria</taxon>
        <taxon>Bacillati</taxon>
        <taxon>Actinomycetota</taxon>
        <taxon>Actinomycetes</taxon>
        <taxon>Mycobacteriales</taxon>
        <taxon>Nocardiaceae</taxon>
        <taxon>Rhodococcus</taxon>
    </lineage>
</organism>
<dbReference type="InterPro" id="IPR021373">
    <property type="entry name" value="DUF2993"/>
</dbReference>
<feature type="region of interest" description="Disordered" evidence="1">
    <location>
        <begin position="146"/>
        <end position="167"/>
    </location>
</feature>
<evidence type="ECO:0000256" key="1">
    <source>
        <dbReference type="SAM" id="MobiDB-lite"/>
    </source>
</evidence>
<sequence length="280" mass="29227">MGARPSLLLVRHNGAVRKLVIGIVLVLGLGVVADFAVASYAEFRVSRELRDGASLSADPEVMMHGFPFLTQVWNGRYEDISVRAQGVRSETVGEVTVEANLRGVSAPLSTLVDSSIDTLPVEHLEGRMIIDATDLGQVLGIPDLQVSAPPASKSDGTGGSGGSGAPTAGGVVLTGTVPVGPVSTAVSVQADLILAGDQVQIVASDFYFGPEGHADFTIPEPLAPAILGLFTRTIEPSELPFGVRPTEVYAEGSNIVIEGVGDHVQIDLRELQTRGETPTR</sequence>
<name>A0A1G8B1U7_9NOCA</name>
<reference evidence="3 4" key="1">
    <citation type="submission" date="2016-10" db="EMBL/GenBank/DDBJ databases">
        <authorList>
            <person name="de Groot N.N."/>
        </authorList>
    </citation>
    <scope>NUCLEOTIDE SEQUENCE [LARGE SCALE GENOMIC DNA]</scope>
    <source>
        <strain evidence="3 4">DSM 44892</strain>
    </source>
</reference>
<evidence type="ECO:0008006" key="5">
    <source>
        <dbReference type="Google" id="ProtNLM"/>
    </source>
</evidence>
<gene>
    <name evidence="3" type="ORF">SAMN05444695_101617</name>
</gene>
<accession>A0A1G8B1U7</accession>
<evidence type="ECO:0000313" key="3">
    <source>
        <dbReference type="EMBL" id="SDH27136.1"/>
    </source>
</evidence>
<evidence type="ECO:0000256" key="2">
    <source>
        <dbReference type="SAM" id="Phobius"/>
    </source>
</evidence>
<dbReference type="AlphaFoldDB" id="A0A1G8B1U7"/>